<dbReference type="SMART" id="SM00028">
    <property type="entry name" value="TPR"/>
    <property type="match status" value="4"/>
</dbReference>
<evidence type="ECO:0000313" key="9">
    <source>
        <dbReference type="Proteomes" id="UP000002945"/>
    </source>
</evidence>
<comment type="caution">
    <text evidence="8">The sequence shown here is derived from an EMBL/GenBank/DDBJ whole genome shotgun (WGS) entry which is preliminary data.</text>
</comment>
<dbReference type="AlphaFoldDB" id="A9E3W0"/>
<organism evidence="8 9">
    <name type="scientific">Kordia algicida OT-1</name>
    <dbReference type="NCBI Taxonomy" id="391587"/>
    <lineage>
        <taxon>Bacteria</taxon>
        <taxon>Pseudomonadati</taxon>
        <taxon>Bacteroidota</taxon>
        <taxon>Flavobacteriia</taxon>
        <taxon>Flavobacteriales</taxon>
        <taxon>Flavobacteriaceae</taxon>
        <taxon>Kordia</taxon>
    </lineage>
</organism>
<dbReference type="SUPFAM" id="SSF46689">
    <property type="entry name" value="Homeodomain-like"/>
    <property type="match status" value="1"/>
</dbReference>
<protein>
    <submittedName>
        <fullName evidence="8">Polyphosphate kinase</fullName>
        <ecNumber evidence="8">2.7.4.1</ecNumber>
    </submittedName>
</protein>
<keyword evidence="4" id="KW-0802">TPR repeat</keyword>
<evidence type="ECO:0000256" key="1">
    <source>
        <dbReference type="ARBA" id="ARBA00023015"/>
    </source>
</evidence>
<sequence>MSSNVNVLSFITNVILISLILFLTGSCQQQKQPEREYNIEELIDKIEANLNTDFEKATIYSNQLMAYALAKNDSITIAKAYLQKGIVLTKKGTYQTAIDTLNKGLTFIANKQLPEKNLFLLRIGNAYVQDKKDEVALTYYSRVYEDAFSNDKKKDLLKAAINIAKIKRNAGNYEEALENYKTSYQKAVELHMKKPVIARTLMGIGGTFLTLKKPDSALYYSKKGYEISKAINDKVGQSYFNVDFGIAYYLKDNYKTSLSYLNKAQTYIESIENKKRLAETLFYIGACHYRLKEYQKAIDYLEKVILVANQSEKVNDDEFKPLQLIDTYDFLSKSYIALGNSKQSRIYETARNELEQITDKENNKINTELLKSELRIRDKVIETINHTTNRYKIILGIVIILCLASVYFLIHYKRKAKANKENFEKLIKQQEQKTTKPIQKSKKIKIDNEKITFVLKNLSKVEGQEYYLDCNCTLANLAKKVKTNPTYLTKILKEEKGKTFYQYLNELRINYAITRLKADKQFRKYAIKHIALEVGYKSPESFTKHFKKATGIYPSYYIKELEKRNN</sequence>
<dbReference type="eggNOG" id="COG0457">
    <property type="taxonomic scope" value="Bacteria"/>
</dbReference>
<dbReference type="RefSeq" id="WP_007094443.1">
    <property type="nucleotide sequence ID" value="NZ_CP142125.1"/>
</dbReference>
<evidence type="ECO:0000259" key="7">
    <source>
        <dbReference type="PROSITE" id="PS01124"/>
    </source>
</evidence>
<gene>
    <name evidence="8" type="ORF">KAOT1_09406</name>
</gene>
<dbReference type="InterPro" id="IPR009057">
    <property type="entry name" value="Homeodomain-like_sf"/>
</dbReference>
<feature type="transmembrane region" description="Helical" evidence="6">
    <location>
        <begin position="7"/>
        <end position="25"/>
    </location>
</feature>
<dbReference type="OrthoDB" id="5295174at2"/>
<dbReference type="PANTHER" id="PTHR43280">
    <property type="entry name" value="ARAC-FAMILY TRANSCRIPTIONAL REGULATOR"/>
    <property type="match status" value="1"/>
</dbReference>
<evidence type="ECO:0000256" key="2">
    <source>
        <dbReference type="ARBA" id="ARBA00023125"/>
    </source>
</evidence>
<dbReference type="Gene3D" id="1.25.40.10">
    <property type="entry name" value="Tetratricopeptide repeat domain"/>
    <property type="match status" value="2"/>
</dbReference>
<feature type="repeat" description="TPR" evidence="4">
    <location>
        <begin position="278"/>
        <end position="311"/>
    </location>
</feature>
<evidence type="ECO:0000256" key="3">
    <source>
        <dbReference type="ARBA" id="ARBA00023163"/>
    </source>
</evidence>
<evidence type="ECO:0000256" key="6">
    <source>
        <dbReference type="SAM" id="Phobius"/>
    </source>
</evidence>
<reference evidence="8 9" key="1">
    <citation type="journal article" date="2011" name="J. Bacteriol.">
        <title>Genome sequence of the algicidal bacterium Kordia algicida OT-1.</title>
        <authorList>
            <person name="Lee H.S."/>
            <person name="Kang S.G."/>
            <person name="Kwon K.K."/>
            <person name="Lee J.H."/>
            <person name="Kim S.J."/>
        </authorList>
    </citation>
    <scope>NUCLEOTIDE SEQUENCE [LARGE SCALE GENOMIC DNA]</scope>
    <source>
        <strain evidence="8 9">OT-1</strain>
    </source>
</reference>
<keyword evidence="6" id="KW-0472">Membrane</keyword>
<keyword evidence="5" id="KW-0175">Coiled coil</keyword>
<dbReference type="PROSITE" id="PS50005">
    <property type="entry name" value="TPR"/>
    <property type="match status" value="1"/>
</dbReference>
<dbReference type="EC" id="2.7.4.1" evidence="8"/>
<evidence type="ECO:0000313" key="8">
    <source>
        <dbReference type="EMBL" id="EDP95278.1"/>
    </source>
</evidence>
<dbReference type="InterPro" id="IPR019734">
    <property type="entry name" value="TPR_rpt"/>
</dbReference>
<keyword evidence="8" id="KW-0808">Transferase</keyword>
<keyword evidence="6" id="KW-0812">Transmembrane</keyword>
<feature type="domain" description="HTH araC/xylS-type" evidence="7">
    <location>
        <begin position="448"/>
        <end position="560"/>
    </location>
</feature>
<keyword evidence="6" id="KW-1133">Transmembrane helix</keyword>
<evidence type="ECO:0000256" key="5">
    <source>
        <dbReference type="SAM" id="Coils"/>
    </source>
</evidence>
<dbReference type="PROSITE" id="PS01124">
    <property type="entry name" value="HTH_ARAC_FAMILY_2"/>
    <property type="match status" value="1"/>
</dbReference>
<dbReference type="Proteomes" id="UP000002945">
    <property type="component" value="Unassembled WGS sequence"/>
</dbReference>
<accession>A9E3W0</accession>
<dbReference type="eggNOG" id="COG2207">
    <property type="taxonomic scope" value="Bacteria"/>
</dbReference>
<dbReference type="STRING" id="391587.KAOT1_09406"/>
<dbReference type="InterPro" id="IPR018060">
    <property type="entry name" value="HTH_AraC"/>
</dbReference>
<dbReference type="PANTHER" id="PTHR43280:SF34">
    <property type="entry name" value="ARAC-FAMILY TRANSCRIPTIONAL REGULATOR"/>
    <property type="match status" value="1"/>
</dbReference>
<feature type="transmembrane region" description="Helical" evidence="6">
    <location>
        <begin position="391"/>
        <end position="410"/>
    </location>
</feature>
<dbReference type="GO" id="GO:0008976">
    <property type="term" value="F:polyphosphate kinase activity"/>
    <property type="evidence" value="ECO:0007669"/>
    <property type="project" value="UniProtKB-EC"/>
</dbReference>
<keyword evidence="2" id="KW-0238">DNA-binding</keyword>
<dbReference type="GO" id="GO:0043565">
    <property type="term" value="F:sequence-specific DNA binding"/>
    <property type="evidence" value="ECO:0007669"/>
    <property type="project" value="InterPro"/>
</dbReference>
<dbReference type="Pfam" id="PF12833">
    <property type="entry name" value="HTH_18"/>
    <property type="match status" value="1"/>
</dbReference>
<feature type="coiled-coil region" evidence="5">
    <location>
        <begin position="340"/>
        <end position="367"/>
    </location>
</feature>
<dbReference type="Gene3D" id="1.10.10.60">
    <property type="entry name" value="Homeodomain-like"/>
    <property type="match status" value="2"/>
</dbReference>
<keyword evidence="9" id="KW-1185">Reference proteome</keyword>
<proteinExistence type="predicted"/>
<keyword evidence="1" id="KW-0805">Transcription regulation</keyword>
<name>A9E3W0_9FLAO</name>
<dbReference type="GO" id="GO:0003700">
    <property type="term" value="F:DNA-binding transcription factor activity"/>
    <property type="evidence" value="ECO:0007669"/>
    <property type="project" value="InterPro"/>
</dbReference>
<dbReference type="EMBL" id="ABIB01000009">
    <property type="protein sequence ID" value="EDP95278.1"/>
    <property type="molecule type" value="Genomic_DNA"/>
</dbReference>
<dbReference type="InterPro" id="IPR011990">
    <property type="entry name" value="TPR-like_helical_dom_sf"/>
</dbReference>
<dbReference type="Pfam" id="PF13424">
    <property type="entry name" value="TPR_12"/>
    <property type="match status" value="2"/>
</dbReference>
<keyword evidence="8" id="KW-0418">Kinase</keyword>
<dbReference type="SUPFAM" id="SSF48452">
    <property type="entry name" value="TPR-like"/>
    <property type="match status" value="2"/>
</dbReference>
<keyword evidence="3" id="KW-0804">Transcription</keyword>
<evidence type="ECO:0000256" key="4">
    <source>
        <dbReference type="PROSITE-ProRule" id="PRU00339"/>
    </source>
</evidence>
<dbReference type="HOGENOM" id="CLU_030864_0_0_10"/>
<dbReference type="SMART" id="SM00342">
    <property type="entry name" value="HTH_ARAC"/>
    <property type="match status" value="1"/>
</dbReference>